<dbReference type="Pfam" id="PF04257">
    <property type="entry name" value="Exonuc_V_gamma"/>
    <property type="match status" value="1"/>
</dbReference>
<dbReference type="Gene3D" id="1.10.10.160">
    <property type="match status" value="1"/>
</dbReference>
<comment type="miscellaneous">
    <text evidence="10">In the RecBCD complex, RecB has a slow 3'-5' helicase, an exonuclease activity and loads RecA onto ssDNA, RecD has a fast 5'-3' helicase activity, while RecC stimulates the ATPase and processivity of the RecB helicase and contributes to recognition of the Chi site.</text>
</comment>
<dbReference type="SUPFAM" id="SSF52540">
    <property type="entry name" value="P-loop containing nucleoside triphosphate hydrolases"/>
    <property type="match status" value="2"/>
</dbReference>
<comment type="caution">
    <text evidence="12">The sequence shown here is derived from an EMBL/GenBank/DDBJ whole genome shotgun (WGS) entry which is preliminary data.</text>
</comment>
<dbReference type="InterPro" id="IPR013986">
    <property type="entry name" value="DExx_box_DNA_helicase_dom_sf"/>
</dbReference>
<keyword evidence="7 10" id="KW-0067">ATP-binding</keyword>
<dbReference type="PIRSF" id="PIRSF000980">
    <property type="entry name" value="RecC"/>
    <property type="match status" value="1"/>
</dbReference>
<keyword evidence="5 10" id="KW-0347">Helicase</keyword>
<dbReference type="Gene3D" id="1.10.10.990">
    <property type="match status" value="1"/>
</dbReference>
<dbReference type="GO" id="GO:0000724">
    <property type="term" value="P:double-strand break repair via homologous recombination"/>
    <property type="evidence" value="ECO:0007669"/>
    <property type="project" value="UniProtKB-UniRule"/>
</dbReference>
<keyword evidence="2 10" id="KW-0547">Nucleotide-binding</keyword>
<evidence type="ECO:0000259" key="11">
    <source>
        <dbReference type="Pfam" id="PF17946"/>
    </source>
</evidence>
<evidence type="ECO:0000256" key="10">
    <source>
        <dbReference type="HAMAP-Rule" id="MF_01486"/>
    </source>
</evidence>
<dbReference type="InterPro" id="IPR041500">
    <property type="entry name" value="RecC_C"/>
</dbReference>
<comment type="similarity">
    <text evidence="10">Belongs to the RecC family.</text>
</comment>
<evidence type="ECO:0000256" key="6">
    <source>
        <dbReference type="ARBA" id="ARBA00022839"/>
    </source>
</evidence>
<dbReference type="GO" id="GO:0008854">
    <property type="term" value="F:exodeoxyribonuclease V activity"/>
    <property type="evidence" value="ECO:0007669"/>
    <property type="project" value="InterPro"/>
</dbReference>
<dbReference type="GO" id="GO:0005524">
    <property type="term" value="F:ATP binding"/>
    <property type="evidence" value="ECO:0007669"/>
    <property type="project" value="UniProtKB-UniRule"/>
</dbReference>
<keyword evidence="4 10" id="KW-0378">Hydrolase</keyword>
<dbReference type="PANTHER" id="PTHR30591:SF1">
    <property type="entry name" value="RECBCD ENZYME SUBUNIT RECC"/>
    <property type="match status" value="1"/>
</dbReference>
<dbReference type="GO" id="GO:0009338">
    <property type="term" value="C:exodeoxyribonuclease V complex"/>
    <property type="evidence" value="ECO:0007669"/>
    <property type="project" value="InterPro"/>
</dbReference>
<organism evidence="12 13">
    <name type="scientific">Nocardioides mangrovicus</name>
    <dbReference type="NCBI Taxonomy" id="2478913"/>
    <lineage>
        <taxon>Bacteria</taxon>
        <taxon>Bacillati</taxon>
        <taxon>Actinomycetota</taxon>
        <taxon>Actinomycetes</taxon>
        <taxon>Propionibacteriales</taxon>
        <taxon>Nocardioidaceae</taxon>
        <taxon>Nocardioides</taxon>
    </lineage>
</organism>
<dbReference type="AlphaFoldDB" id="A0A3L8NYN0"/>
<keyword evidence="3 10" id="KW-0227">DNA damage</keyword>
<evidence type="ECO:0000256" key="7">
    <source>
        <dbReference type="ARBA" id="ARBA00022840"/>
    </source>
</evidence>
<dbReference type="PANTHER" id="PTHR30591">
    <property type="entry name" value="RECBCD ENZYME SUBUNIT RECC"/>
    <property type="match status" value="1"/>
</dbReference>
<dbReference type="InterPro" id="IPR011335">
    <property type="entry name" value="Restrct_endonuc-II-like"/>
</dbReference>
<dbReference type="InterPro" id="IPR027417">
    <property type="entry name" value="P-loop_NTPase"/>
</dbReference>
<dbReference type="Proteomes" id="UP000281708">
    <property type="component" value="Unassembled WGS sequence"/>
</dbReference>
<protein>
    <recommendedName>
        <fullName evidence="10">RecBCD enzyme subunit RecC</fullName>
    </recommendedName>
    <alternativeName>
        <fullName evidence="10">Exonuclease V subunit RecC</fullName>
        <shortName evidence="10">ExoV subunit RecC</shortName>
    </alternativeName>
    <alternativeName>
        <fullName evidence="10">Helicase/nuclease RecBCD subunit RecC</fullName>
    </alternativeName>
</protein>
<evidence type="ECO:0000313" key="13">
    <source>
        <dbReference type="Proteomes" id="UP000281708"/>
    </source>
</evidence>
<accession>A0A3L8NYN0</accession>
<dbReference type="RefSeq" id="WP_121807500.1">
    <property type="nucleotide sequence ID" value="NZ_RDBE01000010.1"/>
</dbReference>
<dbReference type="HAMAP" id="MF_01486">
    <property type="entry name" value="RecC"/>
    <property type="match status" value="1"/>
</dbReference>
<dbReference type="Pfam" id="PF17946">
    <property type="entry name" value="RecC_C"/>
    <property type="match status" value="1"/>
</dbReference>
<evidence type="ECO:0000256" key="2">
    <source>
        <dbReference type="ARBA" id="ARBA00022741"/>
    </source>
</evidence>
<comment type="function">
    <text evidence="10">A helicase/nuclease that prepares dsDNA breaks (DSB) for recombinational DNA repair. Binds to DSBs and unwinds DNA via a highly rapid and processive ATP-dependent bidirectional helicase activity. Unwinds dsDNA until it encounters a Chi (crossover hotspot instigator) sequence from the 3' direction. Cuts ssDNA a few nucleotides 3' to the Chi site. The properties and activities of the enzyme are changed at Chi. The Chi-altered holoenzyme produces a long 3'-ssDNA overhang and facilitates RecA-binding to the ssDNA for homologous DNA recombination and repair. Holoenzyme degrades any linearized DNA that is unable to undergo homologous recombination. In the holoenzyme this subunit recognizes the wild-type Chi sequence, and when added to isolated RecB increases its ATP-dependent helicase processivity.</text>
</comment>
<gene>
    <name evidence="10 12" type="primary">recC</name>
    <name evidence="12" type="ORF">D9V37_17995</name>
</gene>
<proteinExistence type="inferred from homology"/>
<reference evidence="12 13" key="1">
    <citation type="submission" date="2018-10" db="EMBL/GenBank/DDBJ databases">
        <title>Marmoricola sp. 4Q3S-7 whole genome shotgun sequence.</title>
        <authorList>
            <person name="Li F."/>
        </authorList>
    </citation>
    <scope>NUCLEOTIDE SEQUENCE [LARGE SCALE GENOMIC DNA]</scope>
    <source>
        <strain evidence="12 13">4Q3S-7</strain>
    </source>
</reference>
<dbReference type="InterPro" id="IPR006697">
    <property type="entry name" value="RecC"/>
</dbReference>
<dbReference type="GO" id="GO:0003678">
    <property type="term" value="F:DNA helicase activity"/>
    <property type="evidence" value="ECO:0007669"/>
    <property type="project" value="UniProtKB-UniRule"/>
</dbReference>
<dbReference type="Gene3D" id="3.40.50.10930">
    <property type="match status" value="1"/>
</dbReference>
<name>A0A3L8NYN0_9ACTN</name>
<keyword evidence="1 10" id="KW-0540">Nuclease</keyword>
<dbReference type="SUPFAM" id="SSF52980">
    <property type="entry name" value="Restriction endonuclease-like"/>
    <property type="match status" value="1"/>
</dbReference>
<comment type="subunit">
    <text evidence="10">Heterotrimer of RecB, RecC and RecD. All subunits contribute to DNA-binding.</text>
</comment>
<keyword evidence="8 10" id="KW-0238">DNA-binding</keyword>
<keyword evidence="6 10" id="KW-0269">Exonuclease</keyword>
<keyword evidence="9 10" id="KW-0234">DNA repair</keyword>
<evidence type="ECO:0000256" key="1">
    <source>
        <dbReference type="ARBA" id="ARBA00022722"/>
    </source>
</evidence>
<dbReference type="GO" id="GO:0003677">
    <property type="term" value="F:DNA binding"/>
    <property type="evidence" value="ECO:0007669"/>
    <property type="project" value="UniProtKB-UniRule"/>
</dbReference>
<evidence type="ECO:0000256" key="4">
    <source>
        <dbReference type="ARBA" id="ARBA00022801"/>
    </source>
</evidence>
<evidence type="ECO:0000256" key="5">
    <source>
        <dbReference type="ARBA" id="ARBA00022806"/>
    </source>
</evidence>
<dbReference type="EMBL" id="RDBE01000010">
    <property type="protein sequence ID" value="RLV47994.1"/>
    <property type="molecule type" value="Genomic_DNA"/>
</dbReference>
<evidence type="ECO:0000313" key="12">
    <source>
        <dbReference type="EMBL" id="RLV47994.1"/>
    </source>
</evidence>
<evidence type="ECO:0000256" key="9">
    <source>
        <dbReference type="ARBA" id="ARBA00023204"/>
    </source>
</evidence>
<sequence>MPLLIHRAPRSDVLAEGLADLLRAPLPDPFAQELVIVPAKGVERWLSQRLSHRLGTGPADHGGGDDGVCAGVEFRSPRSLVAEVTGRERDDPWSPDRLVWPLLEVVDAAREEHWCAPLARHLGLVGVDADDELRRGRRYATARRLARLLNGYAVQRPALLEAWEAGRAEDGTGAPLADDLAWQAELWRRLLAHTGLVSPVVRHGEVLRALREAPSELPERVSLFGHTRIPVTEAELLAALGRHHAVHLWLPHASAVAWEALAGRTGVEVRRDDISYEAIGHPLLASLGRDVRELERTLLTVRPDADTAVEAASLEPQRPATLLGLLQADVAADRPRPEGRTLAPEDRSVQVHACHGPARQVEVLREVVLGLLADDPTLEPRDIVVMCPDIEAYAPLVEAAFGLGEAVAGAHPGQRLQVRLADRALTQTNPLLGVVGAVLDLADGRAPASLVLDLMATEPVRRRFGLTDNDLETVHRWVEQAGVRWAFDAEHRDEFGLAEYVQNTWRFGLDRVLAGVAVSDEAQVDGPGYVGTVLPLDDVSSTSIDLAGRLAELVDRLAQVTDALIGVHPMAHWLGVLREGIGSLSAVGRGEEWQQAQLHAELADLADAAAEGHSPDLRLSDVRALMAERLAGRPTRANFRTGTLTVCTMVPMRSVPHRVVCLLGLDDGVFPRTTVHDGDDVLARRPLTGERDPRSEDRQQLLDAVMAATETLVVTYSGFDETTSAERPPAVPLGELLDALDGTVEGATARVVHAHRIQPFHHGYFSGRPPFSFDTHAARGAAAAAAPPRTPPRLADVVLPALPPADVELADLVGFFRDPVGTFLRRRLDVGLLREHAEVSDRIPVELDNLQAWGVGDRLLRQLLDQGSPQQALQREWRRGELPPGSLGWHRLRSIAELTTPIAEAAEAVRAGLAETSRDLHVGLADGRRLVGTATGIHGRRVVVAGYSTLDAKQELDAWITLVALEAASPGAGWTATALGRAKRQPFGSVTFAPPDDARATLTRLLGLYDAGLRGPLPLPLKTSRAWAVRRRERGADWQCEWAARDKWSSFRFSGEDEKDAHVRVWGPRTPLADLLADPPGPGEEYAGEKSRLGALAMALWDEALSKASRS</sequence>
<evidence type="ECO:0000256" key="8">
    <source>
        <dbReference type="ARBA" id="ARBA00023125"/>
    </source>
</evidence>
<dbReference type="Gene3D" id="3.40.50.300">
    <property type="entry name" value="P-loop containing nucleotide triphosphate hydrolases"/>
    <property type="match status" value="2"/>
</dbReference>
<keyword evidence="13" id="KW-1185">Reference proteome</keyword>
<dbReference type="OrthoDB" id="9762834at2"/>
<evidence type="ECO:0000256" key="3">
    <source>
        <dbReference type="ARBA" id="ARBA00022763"/>
    </source>
</evidence>
<dbReference type="NCBIfam" id="TIGR01450">
    <property type="entry name" value="recC"/>
    <property type="match status" value="1"/>
</dbReference>
<feature type="domain" description="RecC C-terminal" evidence="11">
    <location>
        <begin position="804"/>
        <end position="1030"/>
    </location>
</feature>